<protein>
    <submittedName>
        <fullName evidence="1">Uncharacterized protein</fullName>
    </submittedName>
</protein>
<accession>A0A2S3VZ14</accession>
<keyword evidence="2" id="KW-1185">Reference proteome</keyword>
<organism evidence="1 2">
    <name type="scientific">Novacetimonas maltaceti</name>
    <dbReference type="NCBI Taxonomy" id="1203393"/>
    <lineage>
        <taxon>Bacteria</taxon>
        <taxon>Pseudomonadati</taxon>
        <taxon>Pseudomonadota</taxon>
        <taxon>Alphaproteobacteria</taxon>
        <taxon>Acetobacterales</taxon>
        <taxon>Acetobacteraceae</taxon>
        <taxon>Novacetimonas</taxon>
    </lineage>
</organism>
<reference evidence="1 2" key="1">
    <citation type="submission" date="2018-01" db="EMBL/GenBank/DDBJ databases">
        <title>Draft Genome Sequence of Komagataeibacter maltaceti LMG 1529, a Vinegar Producing Acetic Acid Bacterium Isolated from Malt Vinegar Brewery Acetifiers.</title>
        <authorList>
            <person name="Zhang Q."/>
            <person name="Hollensteiner J."/>
            <person name="Poehlein A."/>
            <person name="Daniel R."/>
        </authorList>
    </citation>
    <scope>NUCLEOTIDE SEQUENCE [LARGE SCALE GENOMIC DNA]</scope>
    <source>
        <strain evidence="1 2">LMG 1529</strain>
    </source>
</reference>
<name>A0A2S3VZ14_9PROT</name>
<evidence type="ECO:0000313" key="1">
    <source>
        <dbReference type="EMBL" id="POF61859.1"/>
    </source>
</evidence>
<dbReference type="EMBL" id="POTC01000043">
    <property type="protein sequence ID" value="POF61859.1"/>
    <property type="molecule type" value="Genomic_DNA"/>
</dbReference>
<dbReference type="AlphaFoldDB" id="A0A2S3VZ14"/>
<evidence type="ECO:0000313" key="2">
    <source>
        <dbReference type="Proteomes" id="UP000237344"/>
    </source>
</evidence>
<gene>
    <name evidence="1" type="ORF">KMAL_25310</name>
</gene>
<proteinExistence type="predicted"/>
<comment type="caution">
    <text evidence="1">The sequence shown here is derived from an EMBL/GenBank/DDBJ whole genome shotgun (WGS) entry which is preliminary data.</text>
</comment>
<sequence>MPPPVPGHSSLTVRRLGAADILVLYPLVQHAFPEMERRRWMDVGRRMSVQRKRPRQGILVAQYGTRGLPCAMATYRRDFDIRFGQVLTSDHCIVMTPGDAQHVINAFHPAMTQLAQELGCHAMRTMQPIAKMTTHLQKVCPAEHIVERTLLLTEINGFSPPA</sequence>
<dbReference type="Proteomes" id="UP000237344">
    <property type="component" value="Unassembled WGS sequence"/>
</dbReference>